<reference evidence="4 6" key="2">
    <citation type="submission" date="2019-07" db="EMBL/GenBank/DDBJ databases">
        <title>Whole genome shotgun sequence of Kocuria flava NBRC 107626.</title>
        <authorList>
            <person name="Hosoyama A."/>
            <person name="Uohara A."/>
            <person name="Ohji S."/>
            <person name="Ichikawa N."/>
        </authorList>
    </citation>
    <scope>NUCLEOTIDE SEQUENCE [LARGE SCALE GENOMIC DNA]</scope>
    <source>
        <strain evidence="4 6">NBRC 107626</strain>
    </source>
</reference>
<keyword evidence="6" id="KW-1185">Reference proteome</keyword>
<dbReference type="Pfam" id="PF13561">
    <property type="entry name" value="adh_short_C2"/>
    <property type="match status" value="1"/>
</dbReference>
<name>A0A0U2WTF9_9MICC</name>
<dbReference type="PRINTS" id="PR00080">
    <property type="entry name" value="SDRFAMILY"/>
</dbReference>
<evidence type="ECO:0000256" key="1">
    <source>
        <dbReference type="ARBA" id="ARBA00006484"/>
    </source>
</evidence>
<dbReference type="SUPFAM" id="SSF51735">
    <property type="entry name" value="NAD(P)-binding Rossmann-fold domains"/>
    <property type="match status" value="2"/>
</dbReference>
<dbReference type="EMBL" id="BJZR01000018">
    <property type="protein sequence ID" value="GEO91685.1"/>
    <property type="molecule type" value="Genomic_DNA"/>
</dbReference>
<dbReference type="NCBIfam" id="NF006110">
    <property type="entry name" value="PRK08261.1"/>
    <property type="match status" value="1"/>
</dbReference>
<dbReference type="InterPro" id="IPR057326">
    <property type="entry name" value="KR_dom"/>
</dbReference>
<dbReference type="InterPro" id="IPR020904">
    <property type="entry name" value="Sc_DH/Rdtase_CS"/>
</dbReference>
<dbReference type="GO" id="GO:0016616">
    <property type="term" value="F:oxidoreductase activity, acting on the CH-OH group of donors, NAD or NADP as acceptor"/>
    <property type="evidence" value="ECO:0007669"/>
    <property type="project" value="TreeGrafter"/>
</dbReference>
<dbReference type="PANTHER" id="PTHR42760:SF78">
    <property type="entry name" value="3-OXOACYL-[ACYL-CARRIER-PROTEIN] REDUCTASE [NADH]"/>
    <property type="match status" value="1"/>
</dbReference>
<evidence type="ECO:0000313" key="3">
    <source>
        <dbReference type="EMBL" id="ALU39716.1"/>
    </source>
</evidence>
<dbReference type="SMART" id="SM00822">
    <property type="entry name" value="PKS_KR"/>
    <property type="match status" value="1"/>
</dbReference>
<evidence type="ECO:0000313" key="6">
    <source>
        <dbReference type="Proteomes" id="UP000321155"/>
    </source>
</evidence>
<evidence type="ECO:0000313" key="4">
    <source>
        <dbReference type="EMBL" id="GEO91685.1"/>
    </source>
</evidence>
<dbReference type="PANTHER" id="PTHR42760">
    <property type="entry name" value="SHORT-CHAIN DEHYDROGENASES/REDUCTASES FAMILY MEMBER"/>
    <property type="match status" value="1"/>
</dbReference>
<dbReference type="OrthoDB" id="9804774at2"/>
<dbReference type="Proteomes" id="UP000057181">
    <property type="component" value="Chromosome"/>
</dbReference>
<dbReference type="RefSeq" id="WP_058858425.1">
    <property type="nucleotide sequence ID" value="NZ_BJZR01000018.1"/>
</dbReference>
<sequence>MTDTYLDLVSTGPGAALAGRLGLPRPVRLRRHDPAAPLVPGPVLVLGRGPDADRIAEALLDWDLDVRRRAEGAGRLGAVLLVLADLEAPGGLQEPALALGAVLRQLAPGGRVVTVSRPAPGVGAGAASATPAAAEPLPPAVAAARQAVVGLLRSVAQELRGGATANGVLLADGVGPTAPGVLGALRFLLSGRSAFVSGQFVTVGGTTGTLPADWEAPLAGRVAAVTGAARGIGAQIARTLAAAGARVVVVDVPAAGEPLAALANELHAVALQLDVTDEHAGRRVLAAARERFGHLDVVVHNAGITRDKLLANMDEARWASVLAVNLEAQLRMNEQLLAGEGLGEAPRIVCLASTSGIAGNRGQTNYAASKAGVIGMVAAAAPLLAARGGAINAVAPGFVETEMTARIPAARRQVARRLNALQQGGLPVDVAEAVLYLASGAAAGVNGQTLRVCGQNLVGA</sequence>
<protein>
    <submittedName>
        <fullName evidence="3">3-ketoacyl-ACP reductase</fullName>
    </submittedName>
    <submittedName>
        <fullName evidence="4">3-oxoacyl-ACP reductase</fullName>
    </submittedName>
</protein>
<dbReference type="InterPro" id="IPR036291">
    <property type="entry name" value="NAD(P)-bd_dom_sf"/>
</dbReference>
<proteinExistence type="inferred from homology"/>
<dbReference type="KEGG" id="kfv:AS188_08070"/>
<dbReference type="EMBL" id="CP013254">
    <property type="protein sequence ID" value="ALU39716.1"/>
    <property type="molecule type" value="Genomic_DNA"/>
</dbReference>
<dbReference type="InterPro" id="IPR002347">
    <property type="entry name" value="SDR_fam"/>
</dbReference>
<feature type="domain" description="Ketoreductase" evidence="2">
    <location>
        <begin position="221"/>
        <end position="397"/>
    </location>
</feature>
<dbReference type="STRING" id="446860.AS188_08070"/>
<evidence type="ECO:0000313" key="5">
    <source>
        <dbReference type="Proteomes" id="UP000057181"/>
    </source>
</evidence>
<dbReference type="PROSITE" id="PS00061">
    <property type="entry name" value="ADH_SHORT"/>
    <property type="match status" value="1"/>
</dbReference>
<dbReference type="AlphaFoldDB" id="A0A0U2WTF9"/>
<dbReference type="FunFam" id="3.40.50.720:FF:000338">
    <property type="entry name" value="3-oxoacyl-ACP reductase FabG"/>
    <property type="match status" value="1"/>
</dbReference>
<accession>A0A0U2WTF9</accession>
<dbReference type="Gene3D" id="3.40.50.720">
    <property type="entry name" value="NAD(P)-binding Rossmann-like Domain"/>
    <property type="match status" value="2"/>
</dbReference>
<dbReference type="Proteomes" id="UP000321155">
    <property type="component" value="Unassembled WGS sequence"/>
</dbReference>
<dbReference type="PRINTS" id="PR00081">
    <property type="entry name" value="GDHRDH"/>
</dbReference>
<gene>
    <name evidence="4" type="primary">fabG_1</name>
    <name evidence="3" type="ORF">AS188_08070</name>
    <name evidence="4" type="ORF">KFL01_09910</name>
</gene>
<evidence type="ECO:0000259" key="2">
    <source>
        <dbReference type="SMART" id="SM00822"/>
    </source>
</evidence>
<comment type="similarity">
    <text evidence="1">Belongs to the short-chain dehydrogenases/reductases (SDR) family.</text>
</comment>
<organism evidence="3 5">
    <name type="scientific">Kocuria flava</name>
    <dbReference type="NCBI Taxonomy" id="446860"/>
    <lineage>
        <taxon>Bacteria</taxon>
        <taxon>Bacillati</taxon>
        <taxon>Actinomycetota</taxon>
        <taxon>Actinomycetes</taxon>
        <taxon>Micrococcales</taxon>
        <taxon>Micrococcaceae</taxon>
        <taxon>Kocuria</taxon>
    </lineage>
</organism>
<reference evidence="3 5" key="1">
    <citation type="submission" date="2015-11" db="EMBL/GenBank/DDBJ databases">
        <title>Complete Genome Sequence of Kocuria flava strain HO-9041.</title>
        <authorList>
            <person name="Zhou M."/>
            <person name="Dai J."/>
        </authorList>
    </citation>
    <scope>NUCLEOTIDE SEQUENCE [LARGE SCALE GENOMIC DNA]</scope>
    <source>
        <strain evidence="3 5">HO-9041</strain>
    </source>
</reference>